<sequence length="74" mass="8432">MLEVILLFLRARRLGITPFFYLQFPTLTDHGFCGVACDQTIDQTCNRDTKTKGGMIGFIRNKGAVARWIISQHE</sequence>
<organism evidence="1">
    <name type="scientific">Octopus bimaculoides</name>
    <name type="common">California two-spotted octopus</name>
    <dbReference type="NCBI Taxonomy" id="37653"/>
    <lineage>
        <taxon>Eukaryota</taxon>
        <taxon>Metazoa</taxon>
        <taxon>Spiralia</taxon>
        <taxon>Lophotrochozoa</taxon>
        <taxon>Mollusca</taxon>
        <taxon>Cephalopoda</taxon>
        <taxon>Coleoidea</taxon>
        <taxon>Octopodiformes</taxon>
        <taxon>Octopoda</taxon>
        <taxon>Incirrata</taxon>
        <taxon>Octopodidae</taxon>
        <taxon>Octopus</taxon>
    </lineage>
</organism>
<proteinExistence type="predicted"/>
<evidence type="ECO:0000313" key="1">
    <source>
        <dbReference type="EMBL" id="KOF76260.1"/>
    </source>
</evidence>
<protein>
    <submittedName>
        <fullName evidence="1">Uncharacterized protein</fullName>
    </submittedName>
</protein>
<gene>
    <name evidence="1" type="ORF">OCBIM_22033552mg</name>
</gene>
<accession>A0A0L8GI96</accession>
<dbReference type="EMBL" id="KQ421830">
    <property type="protein sequence ID" value="KOF76260.1"/>
    <property type="molecule type" value="Genomic_DNA"/>
</dbReference>
<name>A0A0L8GI96_OCTBM</name>
<reference evidence="1" key="1">
    <citation type="submission" date="2015-07" db="EMBL/GenBank/DDBJ databases">
        <title>MeaNS - Measles Nucleotide Surveillance Program.</title>
        <authorList>
            <person name="Tran T."/>
            <person name="Druce J."/>
        </authorList>
    </citation>
    <scope>NUCLEOTIDE SEQUENCE</scope>
    <source>
        <strain evidence="1">UCB-OBI-ISO-001</strain>
        <tissue evidence="1">Gonad</tissue>
    </source>
</reference>
<dbReference type="AlphaFoldDB" id="A0A0L8GI96"/>